<dbReference type="Proteomes" id="UP000079169">
    <property type="component" value="Unplaced"/>
</dbReference>
<name>A0A3Q0JCR4_DIACI</name>
<dbReference type="SUPFAM" id="SSF48726">
    <property type="entry name" value="Immunoglobulin"/>
    <property type="match status" value="1"/>
</dbReference>
<dbReference type="SMART" id="SM00409">
    <property type="entry name" value="IG"/>
    <property type="match status" value="1"/>
</dbReference>
<organism evidence="4 5">
    <name type="scientific">Diaphorina citri</name>
    <name type="common">Asian citrus psyllid</name>
    <dbReference type="NCBI Taxonomy" id="121845"/>
    <lineage>
        <taxon>Eukaryota</taxon>
        <taxon>Metazoa</taxon>
        <taxon>Ecdysozoa</taxon>
        <taxon>Arthropoda</taxon>
        <taxon>Hexapoda</taxon>
        <taxon>Insecta</taxon>
        <taxon>Pterygota</taxon>
        <taxon>Neoptera</taxon>
        <taxon>Paraneoptera</taxon>
        <taxon>Hemiptera</taxon>
        <taxon>Sternorrhyncha</taxon>
        <taxon>Psylloidea</taxon>
        <taxon>Psyllidae</taxon>
        <taxon>Diaphorininae</taxon>
        <taxon>Diaphorina</taxon>
    </lineage>
</organism>
<accession>A0A3Q0JCR4</accession>
<dbReference type="STRING" id="121845.A0A3Q0JCR4"/>
<keyword evidence="2" id="KW-0393">Immunoglobulin domain</keyword>
<dbReference type="InterPro" id="IPR013098">
    <property type="entry name" value="Ig_I-set"/>
</dbReference>
<dbReference type="GeneID" id="103516273"/>
<evidence type="ECO:0000313" key="5">
    <source>
        <dbReference type="RefSeq" id="XP_026684520.1"/>
    </source>
</evidence>
<dbReference type="PANTHER" id="PTHR45080">
    <property type="entry name" value="CONTACTIN 5"/>
    <property type="match status" value="1"/>
</dbReference>
<dbReference type="InterPro" id="IPR003599">
    <property type="entry name" value="Ig_sub"/>
</dbReference>
<dbReference type="GO" id="GO:0030424">
    <property type="term" value="C:axon"/>
    <property type="evidence" value="ECO:0007669"/>
    <property type="project" value="TreeGrafter"/>
</dbReference>
<evidence type="ECO:0000313" key="4">
    <source>
        <dbReference type="Proteomes" id="UP000079169"/>
    </source>
</evidence>
<dbReference type="GO" id="GO:0050808">
    <property type="term" value="P:synapse organization"/>
    <property type="evidence" value="ECO:0007669"/>
    <property type="project" value="TreeGrafter"/>
</dbReference>
<dbReference type="InterPro" id="IPR003598">
    <property type="entry name" value="Ig_sub2"/>
</dbReference>
<dbReference type="SMART" id="SM00408">
    <property type="entry name" value="IGc2"/>
    <property type="match status" value="1"/>
</dbReference>
<dbReference type="RefSeq" id="XP_026684520.1">
    <property type="nucleotide sequence ID" value="XM_026828719.1"/>
</dbReference>
<evidence type="ECO:0000259" key="3">
    <source>
        <dbReference type="PROSITE" id="PS50835"/>
    </source>
</evidence>
<dbReference type="InterPro" id="IPR013783">
    <property type="entry name" value="Ig-like_fold"/>
</dbReference>
<dbReference type="AlphaFoldDB" id="A0A3Q0JCR4"/>
<reference evidence="5" key="1">
    <citation type="submission" date="2025-08" db="UniProtKB">
        <authorList>
            <consortium name="RefSeq"/>
        </authorList>
    </citation>
    <scope>IDENTIFICATION</scope>
</reference>
<feature type="domain" description="Ig-like" evidence="3">
    <location>
        <begin position="54"/>
        <end position="144"/>
    </location>
</feature>
<dbReference type="KEGG" id="dci:103516273"/>
<dbReference type="CDD" id="cd00063">
    <property type="entry name" value="FN3"/>
    <property type="match status" value="1"/>
</dbReference>
<protein>
    <submittedName>
        <fullName evidence="5">Neural cell adhesion molecule 1-A-like</fullName>
    </submittedName>
</protein>
<dbReference type="InterPro" id="IPR036179">
    <property type="entry name" value="Ig-like_dom_sf"/>
</dbReference>
<dbReference type="PANTHER" id="PTHR45080:SF38">
    <property type="entry name" value="FI23916P1-RELATED"/>
    <property type="match status" value="1"/>
</dbReference>
<dbReference type="InterPro" id="IPR007110">
    <property type="entry name" value="Ig-like_dom"/>
</dbReference>
<dbReference type="InterPro" id="IPR050958">
    <property type="entry name" value="Cell_Adh-Cytoskel_Orgn"/>
</dbReference>
<dbReference type="GO" id="GO:0007156">
    <property type="term" value="P:homophilic cell adhesion via plasma membrane adhesion molecules"/>
    <property type="evidence" value="ECO:0007669"/>
    <property type="project" value="TreeGrafter"/>
</dbReference>
<dbReference type="PROSITE" id="PS50835">
    <property type="entry name" value="IG_LIKE"/>
    <property type="match status" value="1"/>
</dbReference>
<dbReference type="Pfam" id="PF07679">
    <property type="entry name" value="I-set"/>
    <property type="match status" value="1"/>
</dbReference>
<sequence length="351" mass="39837">MLAGAKGWRGNFVKLEKNPPEIEVERSWVHSGEGYEAQLVCIVHGEPNPDVNPPEIEVERSWVHSGEGYEAQLVCIVHGEPNPDMSWYQDTFLIEPSVSDRRLMETRGNKHTLTIKNVQSTDFGNYSCVADNNLGRAKKYMELSGKPSLAEFKSPPMSRTKDSYNLTWQIESYPPLLKVRLLYRKVRANDTYSGKRKAADFQYRRHNMQHGSWHDQELLPPKSETFSHVMSYSINNLEPSSTYAAVVQAMNKYGWGAATEDFFFHTRSQGEFCGGLMGILRGRCPGSKALIISPYYNKGLLFSKYSGEKPTEKPVRVEQKVQTVQILLSRPVDLIVRLNKSVCQEASIPNI</sequence>
<dbReference type="SUPFAM" id="SSF49265">
    <property type="entry name" value="Fibronectin type III"/>
    <property type="match status" value="1"/>
</dbReference>
<dbReference type="GO" id="GO:0005886">
    <property type="term" value="C:plasma membrane"/>
    <property type="evidence" value="ECO:0007669"/>
    <property type="project" value="TreeGrafter"/>
</dbReference>
<evidence type="ECO:0000256" key="1">
    <source>
        <dbReference type="ARBA" id="ARBA00022737"/>
    </source>
</evidence>
<dbReference type="Gene3D" id="2.60.40.10">
    <property type="entry name" value="Immunoglobulins"/>
    <property type="match status" value="2"/>
</dbReference>
<keyword evidence="1" id="KW-0677">Repeat</keyword>
<dbReference type="InterPro" id="IPR036116">
    <property type="entry name" value="FN3_sf"/>
</dbReference>
<gene>
    <name evidence="5" type="primary">LOC103516273</name>
</gene>
<keyword evidence="4" id="KW-1185">Reference proteome</keyword>
<dbReference type="FunFam" id="2.60.40.10:FF:000877">
    <property type="entry name" value="CLUMA_CG002357, isoform A"/>
    <property type="match status" value="1"/>
</dbReference>
<dbReference type="GO" id="GO:0043025">
    <property type="term" value="C:neuronal cell body"/>
    <property type="evidence" value="ECO:0007669"/>
    <property type="project" value="TreeGrafter"/>
</dbReference>
<evidence type="ECO:0000256" key="2">
    <source>
        <dbReference type="ARBA" id="ARBA00023319"/>
    </source>
</evidence>
<dbReference type="PaxDb" id="121845-A0A3Q0JCR4"/>
<proteinExistence type="predicted"/>
<dbReference type="InterPro" id="IPR003961">
    <property type="entry name" value="FN3_dom"/>
</dbReference>
<dbReference type="GO" id="GO:0008046">
    <property type="term" value="F:axon guidance receptor activity"/>
    <property type="evidence" value="ECO:0007669"/>
    <property type="project" value="TreeGrafter"/>
</dbReference>